<protein>
    <recommendedName>
        <fullName evidence="2">Phosphoesterase</fullName>
        <ecNumber evidence="2">3.1.4.-</ecNumber>
    </recommendedName>
</protein>
<dbReference type="InterPro" id="IPR000979">
    <property type="entry name" value="Phosphodiesterase_MJ0936/Vps29"/>
</dbReference>
<keyword evidence="2" id="KW-0479">Metal-binding</keyword>
<evidence type="ECO:0000313" key="4">
    <source>
        <dbReference type="EMBL" id="OCS88406.1"/>
    </source>
</evidence>
<dbReference type="STRING" id="33978.A6M13_00745"/>
<dbReference type="NCBIfam" id="TIGR00040">
    <property type="entry name" value="yfcE"/>
    <property type="match status" value="1"/>
</dbReference>
<dbReference type="EMBL" id="MASJ01000001">
    <property type="protein sequence ID" value="OCS88406.1"/>
    <property type="molecule type" value="Genomic_DNA"/>
</dbReference>
<evidence type="ECO:0000256" key="1">
    <source>
        <dbReference type="ARBA" id="ARBA00008950"/>
    </source>
</evidence>
<proteinExistence type="inferred from homology"/>
<sequence>MRLLVLSDTHGNADIIEQVKKMHSVDYQFHCGDSELPYDHDAFLYVHRVRGNCDTDTRFPEEKLAQCGDKKVLMVHGHLHNVKSSLMTLHYKAQEVGADIVLFGHSHLYGAEMIDNVLFVNPGSLVAPRGGKAKSYALIEIESSSEYKVSFISETGDIISSHLFSMKKQTQ</sequence>
<dbReference type="PANTHER" id="PTHR11124">
    <property type="entry name" value="VACUOLAR SORTING PROTEIN VPS29"/>
    <property type="match status" value="1"/>
</dbReference>
<dbReference type="OrthoDB" id="9800565at2"/>
<name>A0A1C0YMK4_9BACL</name>
<dbReference type="RefSeq" id="WP_066542201.1">
    <property type="nucleotide sequence ID" value="NZ_MASJ01000001.1"/>
</dbReference>
<dbReference type="InterPro" id="IPR024654">
    <property type="entry name" value="Calcineurin-like_PHP_lpxH"/>
</dbReference>
<evidence type="ECO:0000259" key="3">
    <source>
        <dbReference type="Pfam" id="PF12850"/>
    </source>
</evidence>
<dbReference type="CDD" id="cd00841">
    <property type="entry name" value="MPP_YfcE"/>
    <property type="match status" value="1"/>
</dbReference>
<dbReference type="GO" id="GO:0016787">
    <property type="term" value="F:hydrolase activity"/>
    <property type="evidence" value="ECO:0007669"/>
    <property type="project" value="UniProtKB-UniRule"/>
</dbReference>
<dbReference type="InterPro" id="IPR029052">
    <property type="entry name" value="Metallo-depent_PP-like"/>
</dbReference>
<dbReference type="Proteomes" id="UP000093199">
    <property type="component" value="Unassembled WGS sequence"/>
</dbReference>
<reference evidence="4 5" key="1">
    <citation type="submission" date="2016-07" db="EMBL/GenBank/DDBJ databases">
        <title>Caryophanon tenue genome sequencing.</title>
        <authorList>
            <person name="Verma A."/>
            <person name="Pal Y."/>
            <person name="Krishnamurthi S."/>
        </authorList>
    </citation>
    <scope>NUCLEOTIDE SEQUENCE [LARGE SCALE GENOMIC DNA]</scope>
    <source>
        <strain evidence="4 5">DSM 14152</strain>
    </source>
</reference>
<gene>
    <name evidence="4" type="ORF">A6M13_00745</name>
</gene>
<accession>A0A1C0YMK4</accession>
<evidence type="ECO:0000313" key="5">
    <source>
        <dbReference type="Proteomes" id="UP000093199"/>
    </source>
</evidence>
<feature type="domain" description="Calcineurin-like phosphoesterase" evidence="3">
    <location>
        <begin position="1"/>
        <end position="143"/>
    </location>
</feature>
<comment type="caution">
    <text evidence="4">The sequence shown here is derived from an EMBL/GenBank/DDBJ whole genome shotgun (WGS) entry which is preliminary data.</text>
</comment>
<dbReference type="AlphaFoldDB" id="A0A1C0YMK4"/>
<dbReference type="InterPro" id="IPR041802">
    <property type="entry name" value="MPP_YfcE"/>
</dbReference>
<evidence type="ECO:0000256" key="2">
    <source>
        <dbReference type="RuleBase" id="RU362039"/>
    </source>
</evidence>
<organism evidence="4 5">
    <name type="scientific">Caryophanon tenue</name>
    <dbReference type="NCBI Taxonomy" id="33978"/>
    <lineage>
        <taxon>Bacteria</taxon>
        <taxon>Bacillati</taxon>
        <taxon>Bacillota</taxon>
        <taxon>Bacilli</taxon>
        <taxon>Bacillales</taxon>
        <taxon>Caryophanaceae</taxon>
        <taxon>Caryophanon</taxon>
    </lineage>
</organism>
<keyword evidence="5" id="KW-1185">Reference proteome</keyword>
<dbReference type="EC" id="3.1.4.-" evidence="2"/>
<comment type="similarity">
    <text evidence="1 2">Belongs to the metallophosphoesterase superfamily. YfcE family.</text>
</comment>
<comment type="cofactor">
    <cofactor evidence="2">
        <name>a divalent metal cation</name>
        <dbReference type="ChEBI" id="CHEBI:60240"/>
    </cofactor>
</comment>
<dbReference type="Gene3D" id="3.60.21.10">
    <property type="match status" value="1"/>
</dbReference>
<dbReference type="Pfam" id="PF12850">
    <property type="entry name" value="Metallophos_2"/>
    <property type="match status" value="1"/>
</dbReference>
<dbReference type="SUPFAM" id="SSF56300">
    <property type="entry name" value="Metallo-dependent phosphatases"/>
    <property type="match status" value="1"/>
</dbReference>
<dbReference type="GO" id="GO:0046872">
    <property type="term" value="F:metal ion binding"/>
    <property type="evidence" value="ECO:0007669"/>
    <property type="project" value="UniProtKB-KW"/>
</dbReference>